<feature type="domain" description="Heterokaryon incompatibility" evidence="1">
    <location>
        <begin position="137"/>
        <end position="241"/>
    </location>
</feature>
<organism evidence="2 3">
    <name type="scientific">Hyaloscypha hepaticicola</name>
    <dbReference type="NCBI Taxonomy" id="2082293"/>
    <lineage>
        <taxon>Eukaryota</taxon>
        <taxon>Fungi</taxon>
        <taxon>Dikarya</taxon>
        <taxon>Ascomycota</taxon>
        <taxon>Pezizomycotina</taxon>
        <taxon>Leotiomycetes</taxon>
        <taxon>Helotiales</taxon>
        <taxon>Hyaloscyphaceae</taxon>
        <taxon>Hyaloscypha</taxon>
    </lineage>
</organism>
<gene>
    <name evidence="2" type="ORF">NA56DRAFT_661863</name>
</gene>
<evidence type="ECO:0000313" key="2">
    <source>
        <dbReference type="EMBL" id="PMD17878.1"/>
    </source>
</evidence>
<keyword evidence="3" id="KW-1185">Reference proteome</keyword>
<evidence type="ECO:0000259" key="1">
    <source>
        <dbReference type="Pfam" id="PF06985"/>
    </source>
</evidence>
<proteinExistence type="predicted"/>
<dbReference type="OrthoDB" id="5362512at2759"/>
<dbReference type="STRING" id="1745343.A0A2J6PV27"/>
<sequence length="557" mass="63586">MFQSDMKLETGNWHPLSGNEGRLILVIKDDTFSDECAIRFTFGGVDLEAGLRILSASDNRYLNGSIQFNAQLAASTASEATFDLAKDWIRRCISSHDICNTARFSGLHTRLIDNGDEQGEHSPRIYIPDPAGPAVSYITLSHAWGTGNIFRLTFENLEYLKISIPVLELSKTFRDAIEITRRLGHSHLWIDSLCIIQEPKDDWQREASRMATVYGNALLNLVALGPSGQGCFTYRNPLAHRPCRLFENGGNNILAQRPGYDPRYQGIYWECCQEELSEFWPYEREIYHYVDEIPLKPAFHIVLPRSRIEGNRPLFASVWRKVVTEYSKTDLSFEKHRMMALSGIATAVTQSSGMHYLAGLWKELLPMGLLWRLYNPKYKGTRLDRAPSWSWQSIDRRVDYFYEIPFERLKSIYVAKVIDCRVTPVQDGDADLGNTKGVLKIQAYLQKTTGQLHPEGGENGFLGMRAVLLGHKKGRTFIPDIVIDRSTELFFLLIALETVTDIPPYSELFMERGLVLVQSRNLDKNTFFRVGYFLHEYKEGDRDVMYDGGTEQSVTIC</sequence>
<name>A0A2J6PV27_9HELO</name>
<dbReference type="Proteomes" id="UP000235672">
    <property type="component" value="Unassembled WGS sequence"/>
</dbReference>
<evidence type="ECO:0000313" key="3">
    <source>
        <dbReference type="Proteomes" id="UP000235672"/>
    </source>
</evidence>
<dbReference type="Pfam" id="PF06985">
    <property type="entry name" value="HET"/>
    <property type="match status" value="1"/>
</dbReference>
<reference evidence="2 3" key="1">
    <citation type="submission" date="2016-05" db="EMBL/GenBank/DDBJ databases">
        <title>A degradative enzymes factory behind the ericoid mycorrhizal symbiosis.</title>
        <authorList>
            <consortium name="DOE Joint Genome Institute"/>
            <person name="Martino E."/>
            <person name="Morin E."/>
            <person name="Grelet G."/>
            <person name="Kuo A."/>
            <person name="Kohler A."/>
            <person name="Daghino S."/>
            <person name="Barry K."/>
            <person name="Choi C."/>
            <person name="Cichocki N."/>
            <person name="Clum A."/>
            <person name="Copeland A."/>
            <person name="Hainaut M."/>
            <person name="Haridas S."/>
            <person name="Labutti K."/>
            <person name="Lindquist E."/>
            <person name="Lipzen A."/>
            <person name="Khouja H.-R."/>
            <person name="Murat C."/>
            <person name="Ohm R."/>
            <person name="Olson A."/>
            <person name="Spatafora J."/>
            <person name="Veneault-Fourrey C."/>
            <person name="Henrissat B."/>
            <person name="Grigoriev I."/>
            <person name="Martin F."/>
            <person name="Perotto S."/>
        </authorList>
    </citation>
    <scope>NUCLEOTIDE SEQUENCE [LARGE SCALE GENOMIC DNA]</scope>
    <source>
        <strain evidence="2 3">UAMH 7357</strain>
    </source>
</reference>
<dbReference type="PANTHER" id="PTHR33112:SF8">
    <property type="entry name" value="HETEROKARYON INCOMPATIBILITY DOMAIN-CONTAINING PROTEIN"/>
    <property type="match status" value="1"/>
</dbReference>
<accession>A0A2J6PV27</accession>
<dbReference type="InterPro" id="IPR010730">
    <property type="entry name" value="HET"/>
</dbReference>
<protein>
    <submittedName>
        <fullName evidence="2">HET-domain-containing protein</fullName>
    </submittedName>
</protein>
<dbReference type="EMBL" id="KZ613497">
    <property type="protein sequence ID" value="PMD17878.1"/>
    <property type="molecule type" value="Genomic_DNA"/>
</dbReference>
<dbReference type="AlphaFoldDB" id="A0A2J6PV27"/>
<dbReference type="PANTHER" id="PTHR33112">
    <property type="entry name" value="DOMAIN PROTEIN, PUTATIVE-RELATED"/>
    <property type="match status" value="1"/>
</dbReference>